<feature type="transmembrane region" description="Helical" evidence="1">
    <location>
        <begin position="58"/>
        <end position="84"/>
    </location>
</feature>
<name>A0A7E4URX6_PANRE</name>
<keyword evidence="3" id="KW-1185">Reference proteome</keyword>
<sequence length="184" mass="21049">MSATFGITSCGFIFILVNITATVAHDQIVDNQTIDFEYRKMLEKHPNVFTIDEINTEALSWILILGVYASCSRIIIGVPALLLYRRHKRTVSNSTLGLIRVMERLNYLQTVIIFLFVMFPGWLLAMLLFVFNDLKYASELFMLVVLVLTLSPIALAVSTLWAMKPYHVMVIEIVTMLRLKFKPT</sequence>
<feature type="transmembrane region" description="Helical" evidence="1">
    <location>
        <begin position="140"/>
        <end position="163"/>
    </location>
</feature>
<proteinExistence type="predicted"/>
<protein>
    <submittedName>
        <fullName evidence="4">G protein-coupled receptor</fullName>
    </submittedName>
</protein>
<keyword evidence="1" id="KW-1133">Transmembrane helix</keyword>
<evidence type="ECO:0000256" key="1">
    <source>
        <dbReference type="SAM" id="Phobius"/>
    </source>
</evidence>
<dbReference type="Proteomes" id="UP000492821">
    <property type="component" value="Unassembled WGS sequence"/>
</dbReference>
<reference evidence="4" key="2">
    <citation type="submission" date="2020-10" db="UniProtKB">
        <authorList>
            <consortium name="WormBaseParasite"/>
        </authorList>
    </citation>
    <scope>IDENTIFICATION</scope>
</reference>
<dbReference type="WBParaSite" id="Pan_g11764.t1">
    <property type="protein sequence ID" value="Pan_g11764.t1"/>
    <property type="gene ID" value="Pan_g11764"/>
</dbReference>
<organism evidence="3 4">
    <name type="scientific">Panagrellus redivivus</name>
    <name type="common">Microworm</name>
    <dbReference type="NCBI Taxonomy" id="6233"/>
    <lineage>
        <taxon>Eukaryota</taxon>
        <taxon>Metazoa</taxon>
        <taxon>Ecdysozoa</taxon>
        <taxon>Nematoda</taxon>
        <taxon>Chromadorea</taxon>
        <taxon>Rhabditida</taxon>
        <taxon>Tylenchina</taxon>
        <taxon>Panagrolaimomorpha</taxon>
        <taxon>Panagrolaimoidea</taxon>
        <taxon>Panagrolaimidae</taxon>
        <taxon>Panagrellus</taxon>
    </lineage>
</organism>
<keyword evidence="1" id="KW-0812">Transmembrane</keyword>
<keyword evidence="1" id="KW-0472">Membrane</keyword>
<evidence type="ECO:0000313" key="4">
    <source>
        <dbReference type="WBParaSite" id="Pan_g11764.t1"/>
    </source>
</evidence>
<reference evidence="3" key="1">
    <citation type="journal article" date="2013" name="Genetics">
        <title>The draft genome and transcriptome of Panagrellus redivivus are shaped by the harsh demands of a free-living lifestyle.</title>
        <authorList>
            <person name="Srinivasan J."/>
            <person name="Dillman A.R."/>
            <person name="Macchietto M.G."/>
            <person name="Heikkinen L."/>
            <person name="Lakso M."/>
            <person name="Fracchia K.M."/>
            <person name="Antoshechkin I."/>
            <person name="Mortazavi A."/>
            <person name="Wong G."/>
            <person name="Sternberg P.W."/>
        </authorList>
    </citation>
    <scope>NUCLEOTIDE SEQUENCE [LARGE SCALE GENOMIC DNA]</scope>
    <source>
        <strain evidence="3">MT8872</strain>
    </source>
</reference>
<feature type="transmembrane region" description="Helical" evidence="1">
    <location>
        <begin position="105"/>
        <end position="128"/>
    </location>
</feature>
<evidence type="ECO:0000313" key="3">
    <source>
        <dbReference type="Proteomes" id="UP000492821"/>
    </source>
</evidence>
<evidence type="ECO:0000256" key="2">
    <source>
        <dbReference type="SAM" id="SignalP"/>
    </source>
</evidence>
<feature type="chain" id="PRO_5029002884" evidence="2">
    <location>
        <begin position="25"/>
        <end position="184"/>
    </location>
</feature>
<keyword evidence="2" id="KW-0732">Signal</keyword>
<dbReference type="AlphaFoldDB" id="A0A7E4URX6"/>
<accession>A0A7E4URX6</accession>
<feature type="signal peptide" evidence="2">
    <location>
        <begin position="1"/>
        <end position="24"/>
    </location>
</feature>